<dbReference type="PANTHER" id="PTHR33933:SF1">
    <property type="entry name" value="PROTEIN ADENYLYLTRANSFERASE MNTA-RELATED"/>
    <property type="match status" value="1"/>
</dbReference>
<sequence>MIENSKIIELSQAIAHEFDPNKIILFGSYAYGNPQDDSDVDLLVILPYEGNSFRKSWEILNKIKPNFSIDLLVRTPVEIKQRLAWNDFFIREIIEKGKVIYESPNH</sequence>
<evidence type="ECO:0000313" key="2">
    <source>
        <dbReference type="EMBL" id="CUR30716.1"/>
    </source>
</evidence>
<keyword evidence="3" id="KW-1185">Reference proteome</keyword>
<feature type="domain" description="Polymerase beta nucleotidyltransferase" evidence="1">
    <location>
        <begin position="11"/>
        <end position="103"/>
    </location>
</feature>
<dbReference type="STRING" id="671072.PL9214290307"/>
<dbReference type="PANTHER" id="PTHR33933">
    <property type="entry name" value="NUCLEOTIDYLTRANSFERASE"/>
    <property type="match status" value="1"/>
</dbReference>
<evidence type="ECO:0000259" key="1">
    <source>
        <dbReference type="Pfam" id="PF18765"/>
    </source>
</evidence>
<dbReference type="OrthoDB" id="464383at2"/>
<dbReference type="RefSeq" id="WP_072717702.1">
    <property type="nucleotide sequence ID" value="NZ_LN889782.1"/>
</dbReference>
<dbReference type="AlphaFoldDB" id="A0A1J1LFN5"/>
<name>A0A1J1LFN5_9CYAN</name>
<dbReference type="InterPro" id="IPR041633">
    <property type="entry name" value="Polbeta"/>
</dbReference>
<protein>
    <submittedName>
        <fullName evidence="2">DNA polymerase beta domain protein region</fullName>
    </submittedName>
</protein>
<proteinExistence type="predicted"/>
<dbReference type="CDD" id="cd05403">
    <property type="entry name" value="NT_KNTase_like"/>
    <property type="match status" value="1"/>
</dbReference>
<dbReference type="Proteomes" id="UP000184315">
    <property type="component" value="Unassembled WGS sequence"/>
</dbReference>
<dbReference type="Gene3D" id="3.30.460.10">
    <property type="entry name" value="Beta Polymerase, domain 2"/>
    <property type="match status" value="1"/>
</dbReference>
<gene>
    <name evidence="2" type="ORF">PL9214290307</name>
</gene>
<evidence type="ECO:0000313" key="3">
    <source>
        <dbReference type="Proteomes" id="UP000184315"/>
    </source>
</evidence>
<reference evidence="3" key="1">
    <citation type="submission" date="2015-10" db="EMBL/GenBank/DDBJ databases">
        <authorList>
            <person name="Regsiter A."/>
            <person name="william w."/>
        </authorList>
    </citation>
    <scope>NUCLEOTIDE SEQUENCE [LARGE SCALE GENOMIC DNA]</scope>
</reference>
<dbReference type="Pfam" id="PF18765">
    <property type="entry name" value="Polbeta"/>
    <property type="match status" value="1"/>
</dbReference>
<dbReference type="InterPro" id="IPR052548">
    <property type="entry name" value="Type_VII_TA_antitoxin"/>
</dbReference>
<accession>A0A1J1LFN5</accession>
<dbReference type="EMBL" id="CZDF01000132">
    <property type="protein sequence ID" value="CUR30716.1"/>
    <property type="molecule type" value="Genomic_DNA"/>
</dbReference>
<dbReference type="InterPro" id="IPR043519">
    <property type="entry name" value="NT_sf"/>
</dbReference>
<dbReference type="SUPFAM" id="SSF81301">
    <property type="entry name" value="Nucleotidyltransferase"/>
    <property type="match status" value="1"/>
</dbReference>
<organism evidence="2 3">
    <name type="scientific">Planktothrix tepida PCC 9214</name>
    <dbReference type="NCBI Taxonomy" id="671072"/>
    <lineage>
        <taxon>Bacteria</taxon>
        <taxon>Bacillati</taxon>
        <taxon>Cyanobacteriota</taxon>
        <taxon>Cyanophyceae</taxon>
        <taxon>Oscillatoriophycideae</taxon>
        <taxon>Oscillatoriales</taxon>
        <taxon>Microcoleaceae</taxon>
        <taxon>Planktothrix</taxon>
    </lineage>
</organism>